<dbReference type="EMBL" id="JAUSVU010000030">
    <property type="protein sequence ID" value="MDQ0536718.1"/>
    <property type="molecule type" value="Genomic_DNA"/>
</dbReference>
<accession>A0ABU0MU71</accession>
<reference evidence="2 3" key="1">
    <citation type="submission" date="2023-07" db="EMBL/GenBank/DDBJ databases">
        <title>Genomic Encyclopedia of Type Strains, Phase IV (KMG-IV): sequencing the most valuable type-strain genomes for metagenomic binning, comparative biology and taxonomic classification.</title>
        <authorList>
            <person name="Goeker M."/>
        </authorList>
    </citation>
    <scope>NUCLEOTIDE SEQUENCE [LARGE SCALE GENOMIC DNA]</scope>
    <source>
        <strain evidence="2 3">DSM 19922</strain>
    </source>
</reference>
<evidence type="ECO:0008006" key="4">
    <source>
        <dbReference type="Google" id="ProtNLM"/>
    </source>
</evidence>
<name>A0ABU0MU71_9PROT</name>
<dbReference type="RefSeq" id="WP_246513676.1">
    <property type="nucleotide sequence ID" value="NZ_JAGINO010000030.1"/>
</dbReference>
<proteinExistence type="predicted"/>
<feature type="compositionally biased region" description="Basic and acidic residues" evidence="1">
    <location>
        <begin position="84"/>
        <end position="109"/>
    </location>
</feature>
<evidence type="ECO:0000313" key="3">
    <source>
        <dbReference type="Proteomes" id="UP001244552"/>
    </source>
</evidence>
<organism evidence="2 3">
    <name type="scientific">Azospirillum picis</name>
    <dbReference type="NCBI Taxonomy" id="488438"/>
    <lineage>
        <taxon>Bacteria</taxon>
        <taxon>Pseudomonadati</taxon>
        <taxon>Pseudomonadota</taxon>
        <taxon>Alphaproteobacteria</taxon>
        <taxon>Rhodospirillales</taxon>
        <taxon>Azospirillaceae</taxon>
        <taxon>Azospirillum</taxon>
    </lineage>
</organism>
<feature type="region of interest" description="Disordered" evidence="1">
    <location>
        <begin position="42"/>
        <end position="135"/>
    </location>
</feature>
<evidence type="ECO:0000313" key="2">
    <source>
        <dbReference type="EMBL" id="MDQ0536718.1"/>
    </source>
</evidence>
<evidence type="ECO:0000256" key="1">
    <source>
        <dbReference type="SAM" id="MobiDB-lite"/>
    </source>
</evidence>
<sequence length="135" mass="14342">MMATDGQGSMAAKRALGAVIVIVPMVFGLSACSEKVLDKGLLGSVTGDPSPVSDNPSPIREMSGERKDYPNLGTVPARPAHLTTEADRRKEMDRLAEDRAASRRTRQETESIQVPAPLPTPMAVPPPPNLTPGRS</sequence>
<comment type="caution">
    <text evidence="2">The sequence shown here is derived from an EMBL/GenBank/DDBJ whole genome shotgun (WGS) entry which is preliminary data.</text>
</comment>
<protein>
    <recommendedName>
        <fullName evidence="4">DUF3035 domain-containing protein</fullName>
    </recommendedName>
</protein>
<keyword evidence="3" id="KW-1185">Reference proteome</keyword>
<feature type="compositionally biased region" description="Pro residues" evidence="1">
    <location>
        <begin position="116"/>
        <end position="135"/>
    </location>
</feature>
<dbReference type="Proteomes" id="UP001244552">
    <property type="component" value="Unassembled WGS sequence"/>
</dbReference>
<gene>
    <name evidence="2" type="ORF">QO018_005616</name>
</gene>